<dbReference type="Proteomes" id="UP000607397">
    <property type="component" value="Unassembled WGS sequence"/>
</dbReference>
<proteinExistence type="predicted"/>
<accession>A0A8K2A1H3</accession>
<name>A0A8K2A1H3_9CYAN</name>
<dbReference type="AlphaFoldDB" id="A0A8K2A1H3"/>
<reference evidence="1" key="1">
    <citation type="submission" date="2019-12" db="EMBL/GenBank/DDBJ databases">
        <title>High-Quality draft genome sequences of three cyanobacteria isolated from the limestone walls of the Old Cathedral of Coimbra.</title>
        <authorList>
            <person name="Tiago I."/>
            <person name="Soares F."/>
            <person name="Portugal A."/>
        </authorList>
    </citation>
    <scope>NUCLEOTIDE SEQUENCE [LARGE SCALE GENOMIC DNA]</scope>
    <source>
        <strain evidence="1">C</strain>
    </source>
</reference>
<sequence>MPNQPLWITGPVRSGKTQALVEAIVQNAKQQVSHARIPPTPIFLGFAVNGDNRVQLLDRIVTRLPRAVSVQTTTPLAFFESEVILYWPLLLKLFPEGQLLAQFPLRLRPETEQFWATALWDSTMIEELNSVERLPAERWIRRVLDVGQLAAFGGIPLEALPERFAEGFAPVHQHPETWDLLVRLLEQWRQWCWAQGLLTYGLLTELYGQHLLPHPQYQAQLCQRFQGIFADDVDSYPAIARTLFEHLLVAGLTGAFTYNPEGAIRLGLGADPQALTHLSQRCEQVPLPEPRHQHLAPQILIDVAAQVTPLEPFPGSALQRITTYSRAQLLRQVAETIVQAVRVGQVQPQDIAIIGPGLDTLARYTLIDILTQRGIAVSSLKDQRPLVSTALVRALLTLLALVYPGLGRWVNVEQIAEMLVVLTLPPPRSETVLIRESPIDPVRAGLLADHCFRPHPEHPELLPITAFPRWDRLGYGVATAYDKLRDWVTQQRSALTPASYLTLSPVFVLDRAIQHFCAPVWLSDDQLAALRELIETAQHFWVVQDRLGSTNLGESVGQLIQLLRQGTLTANPFPLQSSSTPHPAVMIATTFQYRTARLNHRWHFWLDVGSPLWQGGGAVELWGAPLLMQQAGQPQTASLILERDQAQLQRLIHDLLRRVQERAYLCHSTLSVGGQEQVGPLLPLLDAAVDADLAVGLHWEKKL</sequence>
<evidence type="ECO:0000313" key="2">
    <source>
        <dbReference type="Proteomes" id="UP000607397"/>
    </source>
</evidence>
<dbReference type="EMBL" id="WVIC01000035">
    <property type="protein sequence ID" value="NCJ07913.1"/>
    <property type="molecule type" value="Genomic_DNA"/>
</dbReference>
<keyword evidence="2" id="KW-1185">Reference proteome</keyword>
<protein>
    <submittedName>
        <fullName evidence="1">Recombinase family protein</fullName>
    </submittedName>
</protein>
<organism evidence="1 2">
    <name type="scientific">Petrachloros mirabilis ULC683</name>
    <dbReference type="NCBI Taxonomy" id="2781853"/>
    <lineage>
        <taxon>Bacteria</taxon>
        <taxon>Bacillati</taxon>
        <taxon>Cyanobacteriota</taxon>
        <taxon>Cyanophyceae</taxon>
        <taxon>Synechococcales</taxon>
        <taxon>Petrachlorosaceae</taxon>
        <taxon>Petrachloros</taxon>
        <taxon>Petrachloros mirabilis</taxon>
    </lineage>
</organism>
<comment type="caution">
    <text evidence="1">The sequence shown here is derived from an EMBL/GenBank/DDBJ whole genome shotgun (WGS) entry which is preliminary data.</text>
</comment>
<dbReference type="SUPFAM" id="SSF52540">
    <property type="entry name" value="P-loop containing nucleoside triphosphate hydrolases"/>
    <property type="match status" value="1"/>
</dbReference>
<dbReference type="InterPro" id="IPR027417">
    <property type="entry name" value="P-loop_NTPase"/>
</dbReference>
<gene>
    <name evidence="1" type="ORF">GS597_15640</name>
</gene>
<evidence type="ECO:0000313" key="1">
    <source>
        <dbReference type="EMBL" id="NCJ07913.1"/>
    </source>
</evidence>